<keyword evidence="1" id="KW-0472">Membrane</keyword>
<reference evidence="2 3" key="1">
    <citation type="submission" date="2014-04" db="EMBL/GenBank/DDBJ databases">
        <authorList>
            <consortium name="DOE Joint Genome Institute"/>
            <person name="Kuo A."/>
            <person name="Kohler A."/>
            <person name="Jargeat P."/>
            <person name="Nagy L.G."/>
            <person name="Floudas D."/>
            <person name="Copeland A."/>
            <person name="Barry K.W."/>
            <person name="Cichocki N."/>
            <person name="Veneault-Fourrey C."/>
            <person name="LaButti K."/>
            <person name="Lindquist E.A."/>
            <person name="Lipzen A."/>
            <person name="Lundell T."/>
            <person name="Morin E."/>
            <person name="Murat C."/>
            <person name="Sun H."/>
            <person name="Tunlid A."/>
            <person name="Henrissat B."/>
            <person name="Grigoriev I.V."/>
            <person name="Hibbett D.S."/>
            <person name="Martin F."/>
            <person name="Nordberg H.P."/>
            <person name="Cantor M.N."/>
            <person name="Hua S.X."/>
        </authorList>
    </citation>
    <scope>NUCLEOTIDE SEQUENCE [LARGE SCALE GENOMIC DNA]</scope>
    <source>
        <strain evidence="2 3">Ve08.2h10</strain>
    </source>
</reference>
<feature type="transmembrane region" description="Helical" evidence="1">
    <location>
        <begin position="27"/>
        <end position="55"/>
    </location>
</feature>
<protein>
    <submittedName>
        <fullName evidence="2">Uncharacterized protein</fullName>
    </submittedName>
</protein>
<dbReference type="InParanoid" id="A0A0D0CWJ7"/>
<evidence type="ECO:0000313" key="3">
    <source>
        <dbReference type="Proteomes" id="UP000054538"/>
    </source>
</evidence>
<sequence>MGRTTAVTATTTDCIGFSGWVWLNGSYARGCLCIAGHVVTGYSIFTVLTFLTVLIPNVVSIQIARVNMMVRASGHRWCRNDRNGCLLTCQSLSSDCGKLFILAVIGIR</sequence>
<organism evidence="2 3">
    <name type="scientific">Paxillus rubicundulus Ve08.2h10</name>
    <dbReference type="NCBI Taxonomy" id="930991"/>
    <lineage>
        <taxon>Eukaryota</taxon>
        <taxon>Fungi</taxon>
        <taxon>Dikarya</taxon>
        <taxon>Basidiomycota</taxon>
        <taxon>Agaricomycotina</taxon>
        <taxon>Agaricomycetes</taxon>
        <taxon>Agaricomycetidae</taxon>
        <taxon>Boletales</taxon>
        <taxon>Paxilineae</taxon>
        <taxon>Paxillaceae</taxon>
        <taxon>Paxillus</taxon>
    </lineage>
</organism>
<evidence type="ECO:0000313" key="2">
    <source>
        <dbReference type="EMBL" id="KIK79903.1"/>
    </source>
</evidence>
<name>A0A0D0CWJ7_9AGAM</name>
<reference evidence="3" key="2">
    <citation type="submission" date="2015-01" db="EMBL/GenBank/DDBJ databases">
        <title>Evolutionary Origins and Diversification of the Mycorrhizal Mutualists.</title>
        <authorList>
            <consortium name="DOE Joint Genome Institute"/>
            <consortium name="Mycorrhizal Genomics Consortium"/>
            <person name="Kohler A."/>
            <person name="Kuo A."/>
            <person name="Nagy L.G."/>
            <person name="Floudas D."/>
            <person name="Copeland A."/>
            <person name="Barry K.W."/>
            <person name="Cichocki N."/>
            <person name="Veneault-Fourrey C."/>
            <person name="LaButti K."/>
            <person name="Lindquist E.A."/>
            <person name="Lipzen A."/>
            <person name="Lundell T."/>
            <person name="Morin E."/>
            <person name="Murat C."/>
            <person name="Riley R."/>
            <person name="Ohm R."/>
            <person name="Sun H."/>
            <person name="Tunlid A."/>
            <person name="Henrissat B."/>
            <person name="Grigoriev I.V."/>
            <person name="Hibbett D.S."/>
            <person name="Martin F."/>
        </authorList>
    </citation>
    <scope>NUCLEOTIDE SEQUENCE [LARGE SCALE GENOMIC DNA]</scope>
    <source>
        <strain evidence="3">Ve08.2h10</strain>
    </source>
</reference>
<keyword evidence="3" id="KW-1185">Reference proteome</keyword>
<accession>A0A0D0CWJ7</accession>
<dbReference type="EMBL" id="KN826152">
    <property type="protein sequence ID" value="KIK79903.1"/>
    <property type="molecule type" value="Genomic_DNA"/>
</dbReference>
<proteinExistence type="predicted"/>
<keyword evidence="1" id="KW-0812">Transmembrane</keyword>
<keyword evidence="1" id="KW-1133">Transmembrane helix</keyword>
<evidence type="ECO:0000256" key="1">
    <source>
        <dbReference type="SAM" id="Phobius"/>
    </source>
</evidence>
<dbReference type="HOGENOM" id="CLU_2197756_0_0_1"/>
<dbReference type="Proteomes" id="UP000054538">
    <property type="component" value="Unassembled WGS sequence"/>
</dbReference>
<dbReference type="AlphaFoldDB" id="A0A0D0CWJ7"/>
<gene>
    <name evidence="2" type="ORF">PAXRUDRAFT_259046</name>
</gene>